<proteinExistence type="predicted"/>
<reference evidence="1" key="1">
    <citation type="thesis" date="2020" institute="ProQuest LLC" country="789 East Eisenhower Parkway, Ann Arbor, MI, USA">
        <title>Comparative Genomics and Chromosome Evolution.</title>
        <authorList>
            <person name="Mudd A.B."/>
        </authorList>
    </citation>
    <scope>NUCLEOTIDE SEQUENCE</scope>
    <source>
        <strain evidence="1">1538</strain>
        <tissue evidence="1">Blood</tissue>
    </source>
</reference>
<dbReference type="AlphaFoldDB" id="A0AAV2ZHP5"/>
<keyword evidence="2" id="KW-1185">Reference proteome</keyword>
<organism evidence="1 2">
    <name type="scientific">Pyxicephalus adspersus</name>
    <name type="common">African bullfrog</name>
    <dbReference type="NCBI Taxonomy" id="30357"/>
    <lineage>
        <taxon>Eukaryota</taxon>
        <taxon>Metazoa</taxon>
        <taxon>Chordata</taxon>
        <taxon>Craniata</taxon>
        <taxon>Vertebrata</taxon>
        <taxon>Euteleostomi</taxon>
        <taxon>Amphibia</taxon>
        <taxon>Batrachia</taxon>
        <taxon>Anura</taxon>
        <taxon>Neobatrachia</taxon>
        <taxon>Ranoidea</taxon>
        <taxon>Pyxicephalidae</taxon>
        <taxon>Pyxicephalinae</taxon>
        <taxon>Pyxicephalus</taxon>
    </lineage>
</organism>
<dbReference type="Proteomes" id="UP001181693">
    <property type="component" value="Unassembled WGS sequence"/>
</dbReference>
<evidence type="ECO:0000313" key="1">
    <source>
        <dbReference type="EMBL" id="DBA17024.1"/>
    </source>
</evidence>
<evidence type="ECO:0000313" key="2">
    <source>
        <dbReference type="Proteomes" id="UP001181693"/>
    </source>
</evidence>
<name>A0AAV2ZHP5_PYXAD</name>
<sequence length="94" mass="10557">MQYGLKHTIKISIFITAISLLGNILDKRPNVARAANRKCRKCCTGVVALNIHSAYIFKCHIENVRCSQAAMDNRFPVTSLSKLWKEAKSAQSTY</sequence>
<accession>A0AAV2ZHP5</accession>
<protein>
    <recommendedName>
        <fullName evidence="3">Secreted protein</fullName>
    </recommendedName>
</protein>
<gene>
    <name evidence="1" type="ORF">GDO54_002540</name>
</gene>
<evidence type="ECO:0008006" key="3">
    <source>
        <dbReference type="Google" id="ProtNLM"/>
    </source>
</evidence>
<comment type="caution">
    <text evidence="1">The sequence shown here is derived from an EMBL/GenBank/DDBJ whole genome shotgun (WGS) entry which is preliminary data.</text>
</comment>
<dbReference type="EMBL" id="DYDO01000010">
    <property type="protein sequence ID" value="DBA17024.1"/>
    <property type="molecule type" value="Genomic_DNA"/>
</dbReference>